<feature type="compositionally biased region" description="Polar residues" evidence="1">
    <location>
        <begin position="338"/>
        <end position="348"/>
    </location>
</feature>
<evidence type="ECO:0000313" key="3">
    <source>
        <dbReference type="Proteomes" id="UP000297245"/>
    </source>
</evidence>
<evidence type="ECO:0000313" key="2">
    <source>
        <dbReference type="EMBL" id="THU85604.1"/>
    </source>
</evidence>
<dbReference type="AlphaFoldDB" id="A0A4S8L9Z4"/>
<evidence type="ECO:0000256" key="1">
    <source>
        <dbReference type="SAM" id="MobiDB-lite"/>
    </source>
</evidence>
<dbReference type="OrthoDB" id="2634326at2759"/>
<proteinExistence type="predicted"/>
<feature type="region of interest" description="Disordered" evidence="1">
    <location>
        <begin position="333"/>
        <end position="374"/>
    </location>
</feature>
<name>A0A4S8L9Z4_DENBC</name>
<dbReference type="Proteomes" id="UP000297245">
    <property type="component" value="Unassembled WGS sequence"/>
</dbReference>
<dbReference type="EMBL" id="ML179538">
    <property type="protein sequence ID" value="THU85604.1"/>
    <property type="molecule type" value="Genomic_DNA"/>
</dbReference>
<accession>A0A4S8L9Z4</accession>
<keyword evidence="3" id="KW-1185">Reference proteome</keyword>
<organism evidence="2 3">
    <name type="scientific">Dendrothele bispora (strain CBS 962.96)</name>
    <dbReference type="NCBI Taxonomy" id="1314807"/>
    <lineage>
        <taxon>Eukaryota</taxon>
        <taxon>Fungi</taxon>
        <taxon>Dikarya</taxon>
        <taxon>Basidiomycota</taxon>
        <taxon>Agaricomycotina</taxon>
        <taxon>Agaricomycetes</taxon>
        <taxon>Agaricomycetidae</taxon>
        <taxon>Agaricales</taxon>
        <taxon>Agaricales incertae sedis</taxon>
        <taxon>Dendrothele</taxon>
    </lineage>
</organism>
<protein>
    <submittedName>
        <fullName evidence="2">Uncharacterized protein</fullName>
    </submittedName>
</protein>
<reference evidence="2 3" key="1">
    <citation type="journal article" date="2019" name="Nat. Ecol. Evol.">
        <title>Megaphylogeny resolves global patterns of mushroom evolution.</title>
        <authorList>
            <person name="Varga T."/>
            <person name="Krizsan K."/>
            <person name="Foldi C."/>
            <person name="Dima B."/>
            <person name="Sanchez-Garcia M."/>
            <person name="Sanchez-Ramirez S."/>
            <person name="Szollosi G.J."/>
            <person name="Szarkandi J.G."/>
            <person name="Papp V."/>
            <person name="Albert L."/>
            <person name="Andreopoulos W."/>
            <person name="Angelini C."/>
            <person name="Antonin V."/>
            <person name="Barry K.W."/>
            <person name="Bougher N.L."/>
            <person name="Buchanan P."/>
            <person name="Buyck B."/>
            <person name="Bense V."/>
            <person name="Catcheside P."/>
            <person name="Chovatia M."/>
            <person name="Cooper J."/>
            <person name="Damon W."/>
            <person name="Desjardin D."/>
            <person name="Finy P."/>
            <person name="Geml J."/>
            <person name="Haridas S."/>
            <person name="Hughes K."/>
            <person name="Justo A."/>
            <person name="Karasinski D."/>
            <person name="Kautmanova I."/>
            <person name="Kiss B."/>
            <person name="Kocsube S."/>
            <person name="Kotiranta H."/>
            <person name="LaButti K.M."/>
            <person name="Lechner B.E."/>
            <person name="Liimatainen K."/>
            <person name="Lipzen A."/>
            <person name="Lukacs Z."/>
            <person name="Mihaltcheva S."/>
            <person name="Morgado L.N."/>
            <person name="Niskanen T."/>
            <person name="Noordeloos M.E."/>
            <person name="Ohm R.A."/>
            <person name="Ortiz-Santana B."/>
            <person name="Ovrebo C."/>
            <person name="Racz N."/>
            <person name="Riley R."/>
            <person name="Savchenko A."/>
            <person name="Shiryaev A."/>
            <person name="Soop K."/>
            <person name="Spirin V."/>
            <person name="Szebenyi C."/>
            <person name="Tomsovsky M."/>
            <person name="Tulloss R.E."/>
            <person name="Uehling J."/>
            <person name="Grigoriev I.V."/>
            <person name="Vagvolgyi C."/>
            <person name="Papp T."/>
            <person name="Martin F.M."/>
            <person name="Miettinen O."/>
            <person name="Hibbett D.S."/>
            <person name="Nagy L.G."/>
        </authorList>
    </citation>
    <scope>NUCLEOTIDE SEQUENCE [LARGE SCALE GENOMIC DNA]</scope>
    <source>
        <strain evidence="2 3">CBS 962.96</strain>
    </source>
</reference>
<sequence length="670" mass="75987">MRKHADNVHLKQVPGTCPTAEELDKNNKLLLHRQSNSTAQPSTSYDAAMGAVVPGGRNFVTTPYSRLELYTPSFVVQDMKPRSNGRFGEHDYLEWPQMFTATLCHLSCILRRPVGRHPLSIMWWSMKEEDFVPERRGISVGFGRVKTSILQELRRTISTLTERTRTFCARHTNPTEVELAQKYLRLLLDRETRLGSLITSFSQTSGGVAALQRTFLELHALLDYCEVFKPQMEGRATPASQRAPLLGVFVSDYSQASQLFRAGIPFWFIHPVQSLPQVSVAELAPFVSVKTVCQDEWEFGAPTIYSGVQDLDAQYSAIAEYTDAFFRTYTPFAPHRQPSLQGSSTSGPLRSRGTERARPTPYPKRPNNSGGRDKFVLPTNSLYPLSSPIWSRALADIDRGTPPAEFHRGYAFPDPQLFVSVQTRQRTSTYVYNWLRFRDLLLFRLMSSSPSAISNSDWRQLLLGDFQPLPEAKSSTRSAKTKANVRELLGNCLLQSGVQFNLTDPPEEVAWRGSIIAPGVEIPDAVVKEVVWELSHLNFRCELKFLDDLLTPRQRQTEQHQRHLNWCLFGSEIGEFLSVDFGKADEGFAARVPMLRKDYLFSLREVMLAWEGSGSRCQSIRDIKRDSIYNDLTLEAFEGSVIRTYLQYFFDSFGRAATTPLRLDTSDNSM</sequence>
<gene>
    <name evidence="2" type="ORF">K435DRAFT_869111</name>
</gene>